<gene>
    <name evidence="3" type="ORF">G6048_47020</name>
</gene>
<keyword evidence="3" id="KW-0808">Transferase</keyword>
<evidence type="ECO:0000313" key="4">
    <source>
        <dbReference type="Proteomes" id="UP001518140"/>
    </source>
</evidence>
<protein>
    <submittedName>
        <fullName evidence="3">Serine/threonine protein kinase</fullName>
    </submittedName>
</protein>
<keyword evidence="2" id="KW-1133">Transmembrane helix</keyword>
<keyword evidence="3" id="KW-0723">Serine/threonine-protein kinase</keyword>
<dbReference type="Proteomes" id="UP001518140">
    <property type="component" value="Unassembled WGS sequence"/>
</dbReference>
<evidence type="ECO:0000256" key="1">
    <source>
        <dbReference type="SAM" id="MobiDB-lite"/>
    </source>
</evidence>
<keyword evidence="2" id="KW-0472">Membrane</keyword>
<feature type="compositionally biased region" description="Pro residues" evidence="1">
    <location>
        <begin position="35"/>
        <end position="44"/>
    </location>
</feature>
<name>A0ABX0E822_9ACTN</name>
<feature type="transmembrane region" description="Helical" evidence="2">
    <location>
        <begin position="106"/>
        <end position="127"/>
    </location>
</feature>
<reference evidence="3 4" key="1">
    <citation type="submission" date="2020-02" db="EMBL/GenBank/DDBJ databases">
        <title>Whole-genome analyses of novel actinobacteria.</title>
        <authorList>
            <person name="Sahin N."/>
            <person name="Tokatli A."/>
        </authorList>
    </citation>
    <scope>NUCLEOTIDE SEQUENCE [LARGE SCALE GENOMIC DNA]</scope>
    <source>
        <strain evidence="3 4">YC419</strain>
    </source>
</reference>
<comment type="caution">
    <text evidence="3">The sequence shown here is derived from an EMBL/GenBank/DDBJ whole genome shotgun (WGS) entry which is preliminary data.</text>
</comment>
<evidence type="ECO:0000256" key="2">
    <source>
        <dbReference type="SAM" id="Phobius"/>
    </source>
</evidence>
<feature type="region of interest" description="Disordered" evidence="1">
    <location>
        <begin position="135"/>
        <end position="177"/>
    </location>
</feature>
<proteinExistence type="predicted"/>
<keyword evidence="3" id="KW-0418">Kinase</keyword>
<feature type="compositionally biased region" description="Low complexity" evidence="1">
    <location>
        <begin position="85"/>
        <end position="94"/>
    </location>
</feature>
<feature type="compositionally biased region" description="Low complexity" evidence="1">
    <location>
        <begin position="45"/>
        <end position="65"/>
    </location>
</feature>
<keyword evidence="4" id="KW-1185">Reference proteome</keyword>
<evidence type="ECO:0000313" key="3">
    <source>
        <dbReference type="EMBL" id="NGO49310.1"/>
    </source>
</evidence>
<feature type="non-terminal residue" evidence="3">
    <location>
        <position position="1"/>
    </location>
</feature>
<organism evidence="3 4">
    <name type="scientific">Streptomyces ureilyticus</name>
    <dbReference type="NCBI Taxonomy" id="1775131"/>
    <lineage>
        <taxon>Bacteria</taxon>
        <taxon>Bacillati</taxon>
        <taxon>Actinomycetota</taxon>
        <taxon>Actinomycetes</taxon>
        <taxon>Kitasatosporales</taxon>
        <taxon>Streptomycetaceae</taxon>
        <taxon>Streptomyces</taxon>
    </lineage>
</organism>
<keyword evidence="2" id="KW-0812">Transmembrane</keyword>
<accession>A0ABX0E822</accession>
<sequence length="299" mass="29991">RKTAHPSVSAPPPPGRPGSAPLDHLPTTVNGSGGTPPPTPPPGPAYGYPQQHPQPAGYGYPQQPGTWGAPEGYAPATGSTPPYGPAYGPGAGVPQQPPQRSGRSTAFLLVVALVVALAAGGSVYALMSGGDGNGAGGDTTATPTASAPTTDPTNQGQDPDPTAQPSETTEESPVGGVIPTKYLGSWVAVFGTDQGSNTRRLTIQQGQVGDIVLSLTADGPEGLEGDEGDRTYHCVFQARLAAAPTADGPLRISPSTVTVGEPPSSCTPGEASELTILPDGSLRRLTDGSGAELTYNKTG</sequence>
<dbReference type="EMBL" id="JAAKZX010000380">
    <property type="protein sequence ID" value="NGO49310.1"/>
    <property type="molecule type" value="Genomic_DNA"/>
</dbReference>
<feature type="compositionally biased region" description="Low complexity" evidence="1">
    <location>
        <begin position="138"/>
        <end position="154"/>
    </location>
</feature>
<dbReference type="GO" id="GO:0004674">
    <property type="term" value="F:protein serine/threonine kinase activity"/>
    <property type="evidence" value="ECO:0007669"/>
    <property type="project" value="UniProtKB-KW"/>
</dbReference>
<feature type="region of interest" description="Disordered" evidence="1">
    <location>
        <begin position="1"/>
        <end position="101"/>
    </location>
</feature>